<dbReference type="VEuPathDB" id="VectorBase:AALB014227"/>
<organism evidence="1 2">
    <name type="scientific">Anopheles albimanus</name>
    <name type="common">New world malaria mosquito</name>
    <dbReference type="NCBI Taxonomy" id="7167"/>
    <lineage>
        <taxon>Eukaryota</taxon>
        <taxon>Metazoa</taxon>
        <taxon>Ecdysozoa</taxon>
        <taxon>Arthropoda</taxon>
        <taxon>Hexapoda</taxon>
        <taxon>Insecta</taxon>
        <taxon>Pterygota</taxon>
        <taxon>Neoptera</taxon>
        <taxon>Endopterygota</taxon>
        <taxon>Diptera</taxon>
        <taxon>Nematocera</taxon>
        <taxon>Culicoidea</taxon>
        <taxon>Culicidae</taxon>
        <taxon>Anophelinae</taxon>
        <taxon>Anopheles</taxon>
    </lineage>
</organism>
<evidence type="ECO:0000313" key="1">
    <source>
        <dbReference type="EnsemblMetazoa" id="AALB014227-PA"/>
    </source>
</evidence>
<proteinExistence type="predicted"/>
<dbReference type="EnsemblMetazoa" id="AALB014227-RA">
    <property type="protein sequence ID" value="AALB014227-PA"/>
    <property type="gene ID" value="AALB014227"/>
</dbReference>
<protein>
    <submittedName>
        <fullName evidence="1">Uncharacterized protein</fullName>
    </submittedName>
</protein>
<dbReference type="Proteomes" id="UP000069272">
    <property type="component" value="Chromosome 2R"/>
</dbReference>
<evidence type="ECO:0000313" key="2">
    <source>
        <dbReference type="Proteomes" id="UP000069272"/>
    </source>
</evidence>
<keyword evidence="2" id="KW-1185">Reference proteome</keyword>
<sequence>MPRYVIAISKTFSVKLEITVFPSTPGRIFCTVLHVLFIRMIHDVLEKVQYSDEPAVATVPFALEGSRLLGNHVPVVRIAVTHRNINQPVHASRVRLQLPVVTMEMEM</sequence>
<dbReference type="AlphaFoldDB" id="A0A182FX48"/>
<accession>A0A182FX48</accession>
<reference evidence="1 2" key="1">
    <citation type="journal article" date="2017" name="G3 (Bethesda)">
        <title>The Physical Genome Mapping of Anopheles albimanus Corrected Scaffold Misassemblies and Identified Interarm Rearrangements in Genus Anopheles.</title>
        <authorList>
            <person name="Artemov G.N."/>
            <person name="Peery A.N."/>
            <person name="Jiang X."/>
            <person name="Tu Z."/>
            <person name="Stegniy V.N."/>
            <person name="Sharakhova M.V."/>
            <person name="Sharakhov I.V."/>
        </authorList>
    </citation>
    <scope>NUCLEOTIDE SEQUENCE [LARGE SCALE GENOMIC DNA]</scope>
    <source>
        <strain evidence="1 2">ALBI9_A</strain>
    </source>
</reference>
<reference evidence="1" key="2">
    <citation type="submission" date="2022-08" db="UniProtKB">
        <authorList>
            <consortium name="EnsemblMetazoa"/>
        </authorList>
    </citation>
    <scope>IDENTIFICATION</scope>
    <source>
        <strain evidence="1">STECLA/ALBI9_A</strain>
    </source>
</reference>
<name>A0A182FX48_ANOAL</name>